<evidence type="ECO:0000256" key="7">
    <source>
        <dbReference type="ARBA" id="ARBA00022664"/>
    </source>
</evidence>
<dbReference type="GO" id="GO:0003725">
    <property type="term" value="F:double-stranded RNA binding"/>
    <property type="evidence" value="ECO:0007669"/>
    <property type="project" value="TreeGrafter"/>
</dbReference>
<dbReference type="FunFam" id="1.10.1520.10:FF:000001">
    <property type="entry name" value="Ribonuclease 3"/>
    <property type="match status" value="1"/>
</dbReference>
<dbReference type="InterPro" id="IPR014720">
    <property type="entry name" value="dsRBD_dom"/>
</dbReference>
<dbReference type="PROSITE" id="PS50137">
    <property type="entry name" value="DS_RBD"/>
    <property type="match status" value="1"/>
</dbReference>
<evidence type="ECO:0000256" key="3">
    <source>
        <dbReference type="ARBA" id="ARBA00010183"/>
    </source>
</evidence>
<evidence type="ECO:0000256" key="14">
    <source>
        <dbReference type="ARBA" id="ARBA00022884"/>
    </source>
</evidence>
<comment type="subunit">
    <text evidence="4 15">Homodimer.</text>
</comment>
<evidence type="ECO:0000259" key="17">
    <source>
        <dbReference type="PROSITE" id="PS50142"/>
    </source>
</evidence>
<keyword evidence="15" id="KW-0699">rRNA-binding</keyword>
<dbReference type="NCBIfam" id="TIGR02191">
    <property type="entry name" value="RNaseIII"/>
    <property type="match status" value="1"/>
</dbReference>
<dbReference type="EC" id="3.1.26.3" evidence="15"/>
<dbReference type="SMART" id="SM00358">
    <property type="entry name" value="DSRM"/>
    <property type="match status" value="1"/>
</dbReference>
<feature type="binding site" evidence="15">
    <location>
        <position position="120"/>
    </location>
    <ligand>
        <name>Mg(2+)</name>
        <dbReference type="ChEBI" id="CHEBI:18420"/>
    </ligand>
</feature>
<dbReference type="Pfam" id="PF00035">
    <property type="entry name" value="dsrm"/>
    <property type="match status" value="1"/>
</dbReference>
<evidence type="ECO:0000256" key="9">
    <source>
        <dbReference type="ARBA" id="ARBA00022722"/>
    </source>
</evidence>
<evidence type="ECO:0000313" key="18">
    <source>
        <dbReference type="EMBL" id="KKS13483.1"/>
    </source>
</evidence>
<feature type="binding site" evidence="15">
    <location>
        <position position="123"/>
    </location>
    <ligand>
        <name>Mg(2+)</name>
        <dbReference type="ChEBI" id="CHEBI:18420"/>
    </ligand>
</feature>
<dbReference type="CDD" id="cd00593">
    <property type="entry name" value="RIBOc"/>
    <property type="match status" value="1"/>
</dbReference>
<keyword evidence="6 15" id="KW-0698">rRNA processing</keyword>
<evidence type="ECO:0000256" key="5">
    <source>
        <dbReference type="ARBA" id="ARBA00022490"/>
    </source>
</evidence>
<keyword evidence="12 15" id="KW-0378">Hydrolase</keyword>
<dbReference type="GO" id="GO:0010468">
    <property type="term" value="P:regulation of gene expression"/>
    <property type="evidence" value="ECO:0007669"/>
    <property type="project" value="TreeGrafter"/>
</dbReference>
<dbReference type="GO" id="GO:0005737">
    <property type="term" value="C:cytoplasm"/>
    <property type="evidence" value="ECO:0007669"/>
    <property type="project" value="UniProtKB-SubCell"/>
</dbReference>
<keyword evidence="11 15" id="KW-0255">Endonuclease</keyword>
<dbReference type="PANTHER" id="PTHR11207">
    <property type="entry name" value="RIBONUCLEASE III"/>
    <property type="match status" value="1"/>
</dbReference>
<reference evidence="18 19" key="1">
    <citation type="journal article" date="2015" name="Nature">
        <title>rRNA introns, odd ribosomes, and small enigmatic genomes across a large radiation of phyla.</title>
        <authorList>
            <person name="Brown C.T."/>
            <person name="Hug L.A."/>
            <person name="Thomas B.C."/>
            <person name="Sharon I."/>
            <person name="Castelle C.J."/>
            <person name="Singh A."/>
            <person name="Wilkins M.J."/>
            <person name="Williams K.H."/>
            <person name="Banfield J.F."/>
        </authorList>
    </citation>
    <scope>NUCLEOTIDE SEQUENCE [LARGE SCALE GENOMIC DNA]</scope>
</reference>
<dbReference type="SUPFAM" id="SSF69065">
    <property type="entry name" value="RNase III domain-like"/>
    <property type="match status" value="1"/>
</dbReference>
<dbReference type="GO" id="GO:0008033">
    <property type="term" value="P:tRNA processing"/>
    <property type="evidence" value="ECO:0007669"/>
    <property type="project" value="UniProtKB-KW"/>
</dbReference>
<dbReference type="Proteomes" id="UP000034753">
    <property type="component" value="Unassembled WGS sequence"/>
</dbReference>
<organism evidence="18 19">
    <name type="scientific">Candidatus Daviesbacteria bacterium GW2011_GWB1_41_5</name>
    <dbReference type="NCBI Taxonomy" id="1618429"/>
    <lineage>
        <taxon>Bacteria</taxon>
        <taxon>Candidatus Daviesiibacteriota</taxon>
    </lineage>
</organism>
<protein>
    <recommendedName>
        <fullName evidence="15">Ribonuclease 3</fullName>
        <ecNumber evidence="15">3.1.26.3</ecNumber>
    </recommendedName>
    <alternativeName>
        <fullName evidence="15">Ribonuclease III</fullName>
        <shortName evidence="15">RNase III</shortName>
    </alternativeName>
</protein>
<keyword evidence="13 15" id="KW-0460">Magnesium</keyword>
<feature type="active site" evidence="15">
    <location>
        <position position="51"/>
    </location>
</feature>
<keyword evidence="8 15" id="KW-0819">tRNA processing</keyword>
<keyword evidence="14 15" id="KW-0694">RNA-binding</keyword>
<comment type="function">
    <text evidence="15">Digests double-stranded RNA. Involved in the processing of primary rRNA transcript to yield the immediate precursors to the large and small rRNAs (23S and 16S). Processes some mRNAs, and tRNAs when they are encoded in the rRNA operon. Processes pre-crRNA and tracrRNA of type II CRISPR loci if present in the organism.</text>
</comment>
<dbReference type="SMART" id="SM00535">
    <property type="entry name" value="RIBOc"/>
    <property type="match status" value="1"/>
</dbReference>
<comment type="cofactor">
    <cofactor evidence="15">
        <name>Mg(2+)</name>
        <dbReference type="ChEBI" id="CHEBI:18420"/>
    </cofactor>
</comment>
<dbReference type="Gene3D" id="3.30.160.20">
    <property type="match status" value="1"/>
</dbReference>
<dbReference type="PROSITE" id="PS00517">
    <property type="entry name" value="RNASE_3_1"/>
    <property type="match status" value="1"/>
</dbReference>
<keyword evidence="9 15" id="KW-0540">Nuclease</keyword>
<dbReference type="PANTHER" id="PTHR11207:SF0">
    <property type="entry name" value="RIBONUCLEASE 3"/>
    <property type="match status" value="1"/>
</dbReference>
<dbReference type="GO" id="GO:0006364">
    <property type="term" value="P:rRNA processing"/>
    <property type="evidence" value="ECO:0007669"/>
    <property type="project" value="UniProtKB-UniRule"/>
</dbReference>
<comment type="similarity">
    <text evidence="3">Belongs to the ribonuclease III family.</text>
</comment>
<dbReference type="GO" id="GO:0046872">
    <property type="term" value="F:metal ion binding"/>
    <property type="evidence" value="ECO:0007669"/>
    <property type="project" value="UniProtKB-KW"/>
</dbReference>
<dbReference type="Gene3D" id="1.10.1520.10">
    <property type="entry name" value="Ribonuclease III domain"/>
    <property type="match status" value="1"/>
</dbReference>
<dbReference type="PROSITE" id="PS50142">
    <property type="entry name" value="RNASE_3_2"/>
    <property type="match status" value="1"/>
</dbReference>
<dbReference type="Pfam" id="PF14622">
    <property type="entry name" value="Ribonucleas_3_3"/>
    <property type="match status" value="1"/>
</dbReference>
<evidence type="ECO:0000256" key="2">
    <source>
        <dbReference type="ARBA" id="ARBA00004496"/>
    </source>
</evidence>
<evidence type="ECO:0000256" key="13">
    <source>
        <dbReference type="ARBA" id="ARBA00022842"/>
    </source>
</evidence>
<dbReference type="InterPro" id="IPR011907">
    <property type="entry name" value="RNase_III"/>
</dbReference>
<feature type="binding site" evidence="15">
    <location>
        <position position="47"/>
    </location>
    <ligand>
        <name>Mg(2+)</name>
        <dbReference type="ChEBI" id="CHEBI:18420"/>
    </ligand>
</feature>
<dbReference type="CDD" id="cd10845">
    <property type="entry name" value="DSRM_RNAse_III_family"/>
    <property type="match status" value="1"/>
</dbReference>
<dbReference type="HAMAP" id="MF_00104">
    <property type="entry name" value="RNase_III"/>
    <property type="match status" value="1"/>
</dbReference>
<proteinExistence type="inferred from homology"/>
<feature type="domain" description="DRBM" evidence="16">
    <location>
        <begin position="161"/>
        <end position="230"/>
    </location>
</feature>
<evidence type="ECO:0000256" key="6">
    <source>
        <dbReference type="ARBA" id="ARBA00022552"/>
    </source>
</evidence>
<evidence type="ECO:0000256" key="11">
    <source>
        <dbReference type="ARBA" id="ARBA00022759"/>
    </source>
</evidence>
<comment type="caution">
    <text evidence="18">The sequence shown here is derived from an EMBL/GenBank/DDBJ whole genome shotgun (WGS) entry which is preliminary data.</text>
</comment>
<comment type="subcellular location">
    <subcellularLocation>
        <location evidence="2 15">Cytoplasm</location>
    </subcellularLocation>
</comment>
<keyword evidence="7 15" id="KW-0507">mRNA processing</keyword>
<dbReference type="GO" id="GO:0006397">
    <property type="term" value="P:mRNA processing"/>
    <property type="evidence" value="ECO:0007669"/>
    <property type="project" value="UniProtKB-UniRule"/>
</dbReference>
<evidence type="ECO:0000256" key="8">
    <source>
        <dbReference type="ARBA" id="ARBA00022694"/>
    </source>
</evidence>
<keyword evidence="10 15" id="KW-0479">Metal-binding</keyword>
<evidence type="ECO:0000256" key="10">
    <source>
        <dbReference type="ARBA" id="ARBA00022723"/>
    </source>
</evidence>
<dbReference type="SUPFAM" id="SSF54768">
    <property type="entry name" value="dsRNA-binding domain-like"/>
    <property type="match status" value="1"/>
</dbReference>
<dbReference type="FunFam" id="3.30.160.20:FF:000003">
    <property type="entry name" value="Ribonuclease 3"/>
    <property type="match status" value="1"/>
</dbReference>
<dbReference type="InterPro" id="IPR036389">
    <property type="entry name" value="RNase_III_sf"/>
</dbReference>
<name>A0A0G0ZKI0_9BACT</name>
<evidence type="ECO:0000256" key="15">
    <source>
        <dbReference type="HAMAP-Rule" id="MF_00104"/>
    </source>
</evidence>
<gene>
    <name evidence="15" type="primary">rnc</name>
    <name evidence="18" type="ORF">UU67_C0023G0005</name>
</gene>
<dbReference type="InterPro" id="IPR000999">
    <property type="entry name" value="RNase_III_dom"/>
</dbReference>
<dbReference type="GO" id="GO:0019843">
    <property type="term" value="F:rRNA binding"/>
    <property type="evidence" value="ECO:0007669"/>
    <property type="project" value="UniProtKB-KW"/>
</dbReference>
<keyword evidence="5 15" id="KW-0963">Cytoplasm</keyword>
<evidence type="ECO:0000256" key="1">
    <source>
        <dbReference type="ARBA" id="ARBA00000109"/>
    </source>
</evidence>
<accession>A0A0G0ZKI0</accession>
<dbReference type="EMBL" id="LCBN01000023">
    <property type="protein sequence ID" value="KKS13483.1"/>
    <property type="molecule type" value="Genomic_DNA"/>
</dbReference>
<comment type="catalytic activity">
    <reaction evidence="1 15">
        <text>Endonucleolytic cleavage to 5'-phosphomonoester.</text>
        <dbReference type="EC" id="3.1.26.3"/>
    </reaction>
</comment>
<dbReference type="GO" id="GO:0004525">
    <property type="term" value="F:ribonuclease III activity"/>
    <property type="evidence" value="ECO:0007669"/>
    <property type="project" value="UniProtKB-UniRule"/>
</dbReference>
<dbReference type="GO" id="GO:0042802">
    <property type="term" value="F:identical protein binding"/>
    <property type="evidence" value="ECO:0007669"/>
    <property type="project" value="UniProtKB-ARBA"/>
</dbReference>
<feature type="domain" description="RNase III" evidence="17">
    <location>
        <begin position="6"/>
        <end position="134"/>
    </location>
</feature>
<evidence type="ECO:0000259" key="16">
    <source>
        <dbReference type="PROSITE" id="PS50137"/>
    </source>
</evidence>
<dbReference type="PATRIC" id="fig|1618429.3.peg.530"/>
<feature type="active site" evidence="15">
    <location>
        <position position="123"/>
    </location>
</feature>
<dbReference type="AlphaFoldDB" id="A0A0G0ZKI0"/>
<evidence type="ECO:0000256" key="4">
    <source>
        <dbReference type="ARBA" id="ARBA00011738"/>
    </source>
</evidence>
<evidence type="ECO:0000256" key="12">
    <source>
        <dbReference type="ARBA" id="ARBA00022801"/>
    </source>
</evidence>
<evidence type="ECO:0000313" key="19">
    <source>
        <dbReference type="Proteomes" id="UP000034753"/>
    </source>
</evidence>
<sequence>MKLSDFENILQKFGIIPSNLSFYQTAFTHRSYLNESKDAKESNERMEFLGDAILSYVISSFLYKKRPFDNEGNLTNTRAYLVKTESLAKVSENLSFGKFLKMSRGEESSGGRSNPQLLANTYEAVLGAIYLDLGIEKAEQFISRTILPNFEDVIQSGPPPDPKSLLQEVVQSQFQASPRYKILATSGPDHAKKFIVGVFIDGKKLGEGKGSSKQQAEENAAKAALAGLALSKKPH</sequence>